<organism evidence="1 2">
    <name type="scientific">Crocosphaera watsonii WH 0401</name>
    <dbReference type="NCBI Taxonomy" id="555881"/>
    <lineage>
        <taxon>Bacteria</taxon>
        <taxon>Bacillati</taxon>
        <taxon>Cyanobacteriota</taxon>
        <taxon>Cyanophyceae</taxon>
        <taxon>Oscillatoriophycideae</taxon>
        <taxon>Chroococcales</taxon>
        <taxon>Aphanothecaceae</taxon>
        <taxon>Crocosphaera</taxon>
    </lineage>
</organism>
<sequence length="66" mass="7398">MAPLGINRRGHHGRLWGLGDFGDWETGRLREMIDISLPCHPVTPSPRHPLHPVTPSPSLSFLSFFV</sequence>
<evidence type="ECO:0000313" key="2">
    <source>
        <dbReference type="Proteomes" id="UP000018198"/>
    </source>
</evidence>
<evidence type="ECO:0000313" key="1">
    <source>
        <dbReference type="EMBL" id="CCQ63768.1"/>
    </source>
</evidence>
<dbReference type="Proteomes" id="UP000018198">
    <property type="component" value="Unassembled WGS sequence"/>
</dbReference>
<name>T2JD44_CROWT</name>
<dbReference type="AlphaFoldDB" id="T2JD44"/>
<accession>T2JD44</accession>
<protein>
    <submittedName>
        <fullName evidence="1">Uncharacterized protein</fullName>
    </submittedName>
</protein>
<dbReference type="EMBL" id="CAQM01000768">
    <property type="protein sequence ID" value="CCQ63768.1"/>
    <property type="molecule type" value="Genomic_DNA"/>
</dbReference>
<reference evidence="1 2" key="1">
    <citation type="submission" date="2013-01" db="EMBL/GenBank/DDBJ databases">
        <authorList>
            <person name="Bench S."/>
        </authorList>
    </citation>
    <scope>NUCLEOTIDE SEQUENCE [LARGE SCALE GENOMIC DNA]</scope>
    <source>
        <strain evidence="1 2">WH 0401</strain>
    </source>
</reference>
<comment type="caution">
    <text evidence="1">The sequence shown here is derived from an EMBL/GenBank/DDBJ whole genome shotgun (WGS) entry which is preliminary data.</text>
</comment>
<proteinExistence type="predicted"/>
<reference evidence="1 2" key="2">
    <citation type="submission" date="2013-09" db="EMBL/GenBank/DDBJ databases">
        <title>Whole genome comparison of six Crocosphaera watsonii strains with differing phenotypes.</title>
        <authorList>
            <person name="Bench S.R."/>
            <person name="Heller P."/>
            <person name="Frank I."/>
            <person name="Arciniega M."/>
            <person name="Shilova I.N."/>
            <person name="Zehr J.P."/>
        </authorList>
    </citation>
    <scope>NUCLEOTIDE SEQUENCE [LARGE SCALE GENOMIC DNA]</scope>
    <source>
        <strain evidence="1 2">WH 0401</strain>
    </source>
</reference>
<gene>
    <name evidence="1" type="ORF">CWATWH0401_1646</name>
</gene>